<gene>
    <name evidence="2" type="ORF">E5163_00375</name>
</gene>
<keyword evidence="1" id="KW-0732">Signal</keyword>
<name>A0A4S2H288_9PROT</name>
<organism evidence="2 3">
    <name type="scientific">Marinicauda algicola</name>
    <dbReference type="NCBI Taxonomy" id="2029849"/>
    <lineage>
        <taxon>Bacteria</taxon>
        <taxon>Pseudomonadati</taxon>
        <taxon>Pseudomonadota</taxon>
        <taxon>Alphaproteobacteria</taxon>
        <taxon>Maricaulales</taxon>
        <taxon>Maricaulaceae</taxon>
        <taxon>Marinicauda</taxon>
    </lineage>
</organism>
<keyword evidence="3" id="KW-1185">Reference proteome</keyword>
<evidence type="ECO:0000313" key="2">
    <source>
        <dbReference type="EMBL" id="TGY89636.1"/>
    </source>
</evidence>
<dbReference type="InterPro" id="IPR045500">
    <property type="entry name" value="DUF6491"/>
</dbReference>
<dbReference type="RefSeq" id="WP_135994135.1">
    <property type="nucleotide sequence ID" value="NZ_SRXW01000001.1"/>
</dbReference>
<reference evidence="2 3" key="1">
    <citation type="journal article" date="2017" name="Int. J. Syst. Evol. Microbiol.">
        <title>Marinicauda algicola sp. nov., isolated from a marine red alga Rhodosorus marinus.</title>
        <authorList>
            <person name="Jeong S.E."/>
            <person name="Jeon S.H."/>
            <person name="Chun B.H."/>
            <person name="Kim D.W."/>
            <person name="Jeon C.O."/>
        </authorList>
    </citation>
    <scope>NUCLEOTIDE SEQUENCE [LARGE SCALE GENOMIC DNA]</scope>
    <source>
        <strain evidence="2 3">JCM 31718</strain>
    </source>
</reference>
<dbReference type="Proteomes" id="UP000308054">
    <property type="component" value="Unassembled WGS sequence"/>
</dbReference>
<dbReference type="AlphaFoldDB" id="A0A4S2H288"/>
<dbReference type="Pfam" id="PF20101">
    <property type="entry name" value="DUF6491"/>
    <property type="match status" value="1"/>
</dbReference>
<dbReference type="OrthoDB" id="7632586at2"/>
<comment type="caution">
    <text evidence="2">The sequence shown here is derived from an EMBL/GenBank/DDBJ whole genome shotgun (WGS) entry which is preliminary data.</text>
</comment>
<evidence type="ECO:0000256" key="1">
    <source>
        <dbReference type="SAM" id="SignalP"/>
    </source>
</evidence>
<dbReference type="EMBL" id="SRXW01000001">
    <property type="protein sequence ID" value="TGY89636.1"/>
    <property type="molecule type" value="Genomic_DNA"/>
</dbReference>
<sequence>MIKSGLFAAAAVLLGAPGALAQETCEITGYTVLDHQHLVLQSGNAHWLATTSTRCAGLEFGAEIAFGEYDGTCPPAPEYITPPDGWRCAIDTIEPVDSVEHARELVQARTISGEMEAGEGELEDPNRD</sequence>
<accession>A0A4S2H288</accession>
<proteinExistence type="predicted"/>
<feature type="signal peptide" evidence="1">
    <location>
        <begin position="1"/>
        <end position="21"/>
    </location>
</feature>
<evidence type="ECO:0000313" key="3">
    <source>
        <dbReference type="Proteomes" id="UP000308054"/>
    </source>
</evidence>
<protein>
    <submittedName>
        <fullName evidence="2">Uncharacterized protein</fullName>
    </submittedName>
</protein>
<feature type="chain" id="PRO_5020637541" evidence="1">
    <location>
        <begin position="22"/>
        <end position="128"/>
    </location>
</feature>